<comment type="caution">
    <text evidence="1">The sequence shown here is derived from an EMBL/GenBank/DDBJ whole genome shotgun (WGS) entry which is preliminary data.</text>
</comment>
<protein>
    <submittedName>
        <fullName evidence="1">Uncharacterized protein</fullName>
    </submittedName>
</protein>
<name>A0ABT5HVF5_9CAUL</name>
<dbReference type="EMBL" id="JAQQKX010000009">
    <property type="protein sequence ID" value="MDC7684055.1"/>
    <property type="molecule type" value="Genomic_DNA"/>
</dbReference>
<reference evidence="1 2" key="1">
    <citation type="submission" date="2023-01" db="EMBL/GenBank/DDBJ databases">
        <title>Novel species of the genus Asticcacaulis isolated from rivers.</title>
        <authorList>
            <person name="Lu H."/>
        </authorList>
    </citation>
    <scope>NUCLEOTIDE SEQUENCE [LARGE SCALE GENOMIC DNA]</scope>
    <source>
        <strain evidence="1 2">BYS171W</strain>
    </source>
</reference>
<organism evidence="1 2">
    <name type="scientific">Asticcacaulis aquaticus</name>
    <dbReference type="NCBI Taxonomy" id="2984212"/>
    <lineage>
        <taxon>Bacteria</taxon>
        <taxon>Pseudomonadati</taxon>
        <taxon>Pseudomonadota</taxon>
        <taxon>Alphaproteobacteria</taxon>
        <taxon>Caulobacterales</taxon>
        <taxon>Caulobacteraceae</taxon>
        <taxon>Asticcacaulis</taxon>
    </lineage>
</organism>
<dbReference type="RefSeq" id="WP_272748506.1">
    <property type="nucleotide sequence ID" value="NZ_JAQQKX010000009.1"/>
</dbReference>
<proteinExistence type="predicted"/>
<gene>
    <name evidence="1" type="ORF">PQU92_12265</name>
</gene>
<dbReference type="Proteomes" id="UP001214854">
    <property type="component" value="Unassembled WGS sequence"/>
</dbReference>
<accession>A0ABT5HVF5</accession>
<evidence type="ECO:0000313" key="1">
    <source>
        <dbReference type="EMBL" id="MDC7684055.1"/>
    </source>
</evidence>
<sequence>MAKRKQEEATCSFHYLVREKRVEGKDPEIVPFTDEQFKEFCDILLAQPKIDLSDDETCKRLKTTNLAPVEMCEKVDDRTVFGRFRSLYSGHAYDNTDVGEIPDSSVSLRPFFFLAYLSESGRIYVGSQYLGQFGGYMGLFQTLRLLLPEPVVSISFRHDATSYKDAKPKEVRVNFSRKPNEITGSNKFGQRGAMTFKSNSNSDIEFNDTVTTKLLAKIGQPNAVIKKAVADMLSGNEILALRDEDIEDCTVIATVNGKKQTINIIEAGHFATRFPLEIAEYIKGHPDRVKSKAAMMKLLKDQIISRTEHV</sequence>
<evidence type="ECO:0000313" key="2">
    <source>
        <dbReference type="Proteomes" id="UP001214854"/>
    </source>
</evidence>
<keyword evidence="2" id="KW-1185">Reference proteome</keyword>